<keyword evidence="3" id="KW-1185">Reference proteome</keyword>
<keyword evidence="1" id="KW-0472">Membrane</keyword>
<keyword evidence="1" id="KW-1133">Transmembrane helix</keyword>
<sequence>MKALGILLQPLTILLTIVLLVLIIFDAYSYAWATDDSGIYTNYGISLSACTPWNILGCPNLWNNMGIRHRIALILHLCLIPLTATMVLVSSLAVFTRAMRKQTSIIILILISWIVFFTLITDVVLRFNKISNYSCLPSMKFAFIYNDHWQVWITLASVVIAFIITQIFAFGGYFRPMITMLSFEGHYQRYDYPRVSHLEKNMVSVKEIDNF</sequence>
<reference evidence="3" key="1">
    <citation type="submission" date="2017-10" db="EMBL/GenBank/DDBJ databases">
        <title>Rapid genome shrinkage in a self-fertile nematode reveals novel sperm competition proteins.</title>
        <authorList>
            <person name="Yin D."/>
            <person name="Schwarz E.M."/>
            <person name="Thomas C.G."/>
            <person name="Felde R.L."/>
            <person name="Korf I.F."/>
            <person name="Cutter A.D."/>
            <person name="Schartner C.M."/>
            <person name="Ralston E.J."/>
            <person name="Meyer B.J."/>
            <person name="Haag E.S."/>
        </authorList>
    </citation>
    <scope>NUCLEOTIDE SEQUENCE [LARGE SCALE GENOMIC DNA]</scope>
    <source>
        <strain evidence="3">JU1422</strain>
    </source>
</reference>
<feature type="transmembrane region" description="Helical" evidence="1">
    <location>
        <begin position="71"/>
        <end position="95"/>
    </location>
</feature>
<accession>A0A2G5SW06</accession>
<keyword evidence="1" id="KW-0812">Transmembrane</keyword>
<dbReference type="Proteomes" id="UP000230233">
    <property type="component" value="Chromosome X"/>
</dbReference>
<dbReference type="OrthoDB" id="5823853at2759"/>
<feature type="transmembrane region" description="Helical" evidence="1">
    <location>
        <begin position="12"/>
        <end position="33"/>
    </location>
</feature>
<feature type="transmembrane region" description="Helical" evidence="1">
    <location>
        <begin position="107"/>
        <end position="129"/>
    </location>
</feature>
<name>A0A2G5SW06_9PELO</name>
<dbReference type="EMBL" id="PDUG01000006">
    <property type="protein sequence ID" value="PIC19123.1"/>
    <property type="molecule type" value="Genomic_DNA"/>
</dbReference>
<gene>
    <name evidence="2" type="primary">Cni-C10A4.9</name>
    <name evidence="2" type="synonym">Cnig_chr_X.g24776</name>
    <name evidence="2" type="ORF">B9Z55_024776</name>
</gene>
<feature type="transmembrane region" description="Helical" evidence="1">
    <location>
        <begin position="149"/>
        <end position="174"/>
    </location>
</feature>
<evidence type="ECO:0000256" key="1">
    <source>
        <dbReference type="SAM" id="Phobius"/>
    </source>
</evidence>
<proteinExistence type="predicted"/>
<comment type="caution">
    <text evidence="2">The sequence shown here is derived from an EMBL/GenBank/DDBJ whole genome shotgun (WGS) entry which is preliminary data.</text>
</comment>
<protein>
    <submittedName>
        <fullName evidence="2">Uncharacterized protein</fullName>
    </submittedName>
</protein>
<dbReference type="AlphaFoldDB" id="A0A2G5SW06"/>
<evidence type="ECO:0000313" key="2">
    <source>
        <dbReference type="EMBL" id="PIC19123.1"/>
    </source>
</evidence>
<organism evidence="2 3">
    <name type="scientific">Caenorhabditis nigoni</name>
    <dbReference type="NCBI Taxonomy" id="1611254"/>
    <lineage>
        <taxon>Eukaryota</taxon>
        <taxon>Metazoa</taxon>
        <taxon>Ecdysozoa</taxon>
        <taxon>Nematoda</taxon>
        <taxon>Chromadorea</taxon>
        <taxon>Rhabditida</taxon>
        <taxon>Rhabditina</taxon>
        <taxon>Rhabditomorpha</taxon>
        <taxon>Rhabditoidea</taxon>
        <taxon>Rhabditidae</taxon>
        <taxon>Peloderinae</taxon>
        <taxon>Caenorhabditis</taxon>
    </lineage>
</organism>
<evidence type="ECO:0000313" key="3">
    <source>
        <dbReference type="Proteomes" id="UP000230233"/>
    </source>
</evidence>